<proteinExistence type="predicted"/>
<dbReference type="EMBL" id="LT670849">
    <property type="protein sequence ID" value="SHN70926.1"/>
    <property type="molecule type" value="Genomic_DNA"/>
</dbReference>
<gene>
    <name evidence="2" type="ORF">SAMN05444170_1883</name>
</gene>
<evidence type="ECO:0000256" key="1">
    <source>
        <dbReference type="SAM" id="MobiDB-lite"/>
    </source>
</evidence>
<feature type="region of interest" description="Disordered" evidence="1">
    <location>
        <begin position="1"/>
        <end position="20"/>
    </location>
</feature>
<protein>
    <submittedName>
        <fullName evidence="2">Uncharacterized protein</fullName>
    </submittedName>
</protein>
<keyword evidence="3" id="KW-1185">Reference proteome</keyword>
<evidence type="ECO:0000313" key="2">
    <source>
        <dbReference type="EMBL" id="SHN70926.1"/>
    </source>
</evidence>
<evidence type="ECO:0000313" key="3">
    <source>
        <dbReference type="Proteomes" id="UP000184096"/>
    </source>
</evidence>
<feature type="compositionally biased region" description="Basic and acidic residues" evidence="1">
    <location>
        <begin position="75"/>
        <end position="86"/>
    </location>
</feature>
<dbReference type="Proteomes" id="UP000184096">
    <property type="component" value="Chromosome I"/>
</dbReference>
<feature type="region of interest" description="Disordered" evidence="1">
    <location>
        <begin position="30"/>
        <end position="96"/>
    </location>
</feature>
<name>A0A1M7TJQ6_9BRAD</name>
<reference evidence="3" key="1">
    <citation type="submission" date="2016-11" db="EMBL/GenBank/DDBJ databases">
        <authorList>
            <person name="Varghese N."/>
            <person name="Submissions S."/>
        </authorList>
    </citation>
    <scope>NUCLEOTIDE SEQUENCE [LARGE SCALE GENOMIC DNA]</scope>
    <source>
        <strain evidence="3">GAS401</strain>
    </source>
</reference>
<organism evidence="2 3">
    <name type="scientific">Bradyrhizobium erythrophlei</name>
    <dbReference type="NCBI Taxonomy" id="1437360"/>
    <lineage>
        <taxon>Bacteria</taxon>
        <taxon>Pseudomonadati</taxon>
        <taxon>Pseudomonadota</taxon>
        <taxon>Alphaproteobacteria</taxon>
        <taxon>Hyphomicrobiales</taxon>
        <taxon>Nitrobacteraceae</taxon>
        <taxon>Bradyrhizobium</taxon>
    </lineage>
</organism>
<dbReference type="AlphaFoldDB" id="A0A1M7TJQ6"/>
<accession>A0A1M7TJQ6</accession>
<sequence>MVTSSSAMPEIVSNRQGKGDKLTVAVVASAPAASVQPETATTGALPSEPLRQAYAEARSSDIEGLKLTDPAPSPEKPKAVEPKPLESKPVAAAKPPAQKSYALLSDAQIAGIKDRLKLTPDQEYYWPGIENALRAVSRKIQAARLSDPNNAAAVKIDPDGAEVQELKSAAMPLLFQLREDQKREVRSLARLIGLEKVAQAI</sequence>